<proteinExistence type="predicted"/>
<protein>
    <recommendedName>
        <fullName evidence="1">N-acetyltransferase domain-containing protein</fullName>
    </recommendedName>
</protein>
<dbReference type="PROSITE" id="PS51186">
    <property type="entry name" value="GNAT"/>
    <property type="match status" value="1"/>
</dbReference>
<evidence type="ECO:0000313" key="2">
    <source>
        <dbReference type="EMBL" id="GGN60294.1"/>
    </source>
</evidence>
<dbReference type="Pfam" id="PF00583">
    <property type="entry name" value="Acetyltransf_1"/>
    <property type="match status" value="1"/>
</dbReference>
<organism evidence="2 3">
    <name type="scientific">Oceanobacillus indicireducens</name>
    <dbReference type="NCBI Taxonomy" id="1004261"/>
    <lineage>
        <taxon>Bacteria</taxon>
        <taxon>Bacillati</taxon>
        <taxon>Bacillota</taxon>
        <taxon>Bacilli</taxon>
        <taxon>Bacillales</taxon>
        <taxon>Bacillaceae</taxon>
        <taxon>Oceanobacillus</taxon>
    </lineage>
</organism>
<evidence type="ECO:0000259" key="1">
    <source>
        <dbReference type="PROSITE" id="PS51186"/>
    </source>
</evidence>
<reference evidence="2" key="2">
    <citation type="submission" date="2020-09" db="EMBL/GenBank/DDBJ databases">
        <authorList>
            <person name="Sun Q."/>
            <person name="Ohkuma M."/>
        </authorList>
    </citation>
    <scope>NUCLEOTIDE SEQUENCE</scope>
    <source>
        <strain evidence="2">JCM 17251</strain>
    </source>
</reference>
<sequence length="216" mass="24909">MPETKSIQLGENMTIRKIQQEDLDEVAELSYTCFGPDMSLTRANLASQIEIFPEGQVCLQYEGKIVGSACSLIVDFDDYGEEHSYTMISDDGYIRNHNPNGSNLYGIEVGVHPEFRKMKIGKYLYQARREICKNLGLKSIIIGGRIPNYYKYAARLTPEEYVEEVKKENIYDSVLTFQLKNGFKLRKVMRGYLMGDKESLTNATLMEWHNPDYREE</sequence>
<name>A0A917Y016_9BACI</name>
<dbReference type="RefSeq" id="WP_229782700.1">
    <property type="nucleotide sequence ID" value="NZ_BMOS01000016.1"/>
</dbReference>
<accession>A0A917Y016</accession>
<dbReference type="InterPro" id="IPR016181">
    <property type="entry name" value="Acyl_CoA_acyltransferase"/>
</dbReference>
<comment type="caution">
    <text evidence="2">The sequence shown here is derived from an EMBL/GenBank/DDBJ whole genome shotgun (WGS) entry which is preliminary data.</text>
</comment>
<dbReference type="InterPro" id="IPR000182">
    <property type="entry name" value="GNAT_dom"/>
</dbReference>
<dbReference type="SUPFAM" id="SSF55729">
    <property type="entry name" value="Acyl-CoA N-acyltransferases (Nat)"/>
    <property type="match status" value="1"/>
</dbReference>
<dbReference type="Proteomes" id="UP000624041">
    <property type="component" value="Unassembled WGS sequence"/>
</dbReference>
<gene>
    <name evidence="2" type="ORF">GCM10007971_24260</name>
</gene>
<evidence type="ECO:0000313" key="3">
    <source>
        <dbReference type="Proteomes" id="UP000624041"/>
    </source>
</evidence>
<dbReference type="GO" id="GO:0016747">
    <property type="term" value="F:acyltransferase activity, transferring groups other than amino-acyl groups"/>
    <property type="evidence" value="ECO:0007669"/>
    <property type="project" value="InterPro"/>
</dbReference>
<keyword evidence="3" id="KW-1185">Reference proteome</keyword>
<dbReference type="EMBL" id="BMOS01000016">
    <property type="protein sequence ID" value="GGN60294.1"/>
    <property type="molecule type" value="Genomic_DNA"/>
</dbReference>
<feature type="domain" description="N-acetyltransferase" evidence="1">
    <location>
        <begin position="13"/>
        <end position="211"/>
    </location>
</feature>
<reference evidence="2" key="1">
    <citation type="journal article" date="2014" name="Int. J. Syst. Evol. Microbiol.">
        <title>Complete genome sequence of Corynebacterium casei LMG S-19264T (=DSM 44701T), isolated from a smear-ripened cheese.</title>
        <authorList>
            <consortium name="US DOE Joint Genome Institute (JGI-PGF)"/>
            <person name="Walter F."/>
            <person name="Albersmeier A."/>
            <person name="Kalinowski J."/>
            <person name="Ruckert C."/>
        </authorList>
    </citation>
    <scope>NUCLEOTIDE SEQUENCE</scope>
    <source>
        <strain evidence="2">JCM 17251</strain>
    </source>
</reference>
<dbReference type="CDD" id="cd04301">
    <property type="entry name" value="NAT_SF"/>
    <property type="match status" value="1"/>
</dbReference>
<dbReference type="Gene3D" id="3.40.630.30">
    <property type="match status" value="1"/>
</dbReference>
<dbReference type="AlphaFoldDB" id="A0A917Y016"/>